<dbReference type="EMBL" id="CP042829">
    <property type="protein sequence ID" value="QFG03164.1"/>
    <property type="molecule type" value="Genomic_DNA"/>
</dbReference>
<protein>
    <submittedName>
        <fullName evidence="2">Tungsten ABC transporter substrate-binding protein</fullName>
    </submittedName>
</protein>
<reference evidence="2 3" key="1">
    <citation type="submission" date="2019-08" db="EMBL/GenBank/DDBJ databases">
        <authorList>
            <person name="Toschakov S.V."/>
        </authorList>
    </citation>
    <scope>NUCLEOTIDE SEQUENCE [LARGE SCALE GENOMIC DNA]</scope>
    <source>
        <strain evidence="2 3">3753O</strain>
    </source>
</reference>
<dbReference type="InterPro" id="IPR024370">
    <property type="entry name" value="PBP_domain"/>
</dbReference>
<dbReference type="Pfam" id="PF12849">
    <property type="entry name" value="PBP_like_2"/>
    <property type="match status" value="1"/>
</dbReference>
<proteinExistence type="predicted"/>
<dbReference type="Proteomes" id="UP000326331">
    <property type="component" value="Chromosome"/>
</dbReference>
<dbReference type="SUPFAM" id="SSF53850">
    <property type="entry name" value="Periplasmic binding protein-like II"/>
    <property type="match status" value="1"/>
</dbReference>
<dbReference type="InterPro" id="IPR052738">
    <property type="entry name" value="ABC-Tungstate_binding"/>
</dbReference>
<reference evidence="2 3" key="2">
    <citation type="submission" date="2019-10" db="EMBL/GenBank/DDBJ databases">
        <title>Thermopilla bonchosmolovskayae gen. nov., sp. nov., a moderately thermophilic Chloroflexi bacterium from a Chukotka hot spring (Arctic, Russia), representing a novel classis Thermopillaia, which include previously uncultivated lineage OLB14.</title>
        <authorList>
            <person name="Kochetkova T.V."/>
            <person name="Zayulina K.S."/>
            <person name="Zhigarkov V.S."/>
            <person name="Minaev N.V."/>
            <person name="Novikov A."/>
            <person name="Toshchakov S.V."/>
            <person name="Elcheninov A.G."/>
            <person name="Kublanov I.V."/>
        </authorList>
    </citation>
    <scope>NUCLEOTIDE SEQUENCE [LARGE SCALE GENOMIC DNA]</scope>
    <source>
        <strain evidence="2 3">3753O</strain>
    </source>
</reference>
<evidence type="ECO:0000313" key="3">
    <source>
        <dbReference type="Proteomes" id="UP000326331"/>
    </source>
</evidence>
<dbReference type="RefSeq" id="WP_158067079.1">
    <property type="nucleotide sequence ID" value="NZ_CP042829.1"/>
</dbReference>
<gene>
    <name evidence="2" type="ORF">Tbon_07600</name>
</gene>
<sequence>MSNEGARRVVRWRSRARLAARGVLGAAFALALIAAGCGGGGEAAGGPAKIGGSMILATTTSTQDSGLLDVLVPLFETQTGVQAKVIAVGSGAALEMARKGDADAVLSHSPAAEQELVERGDLVEGRLVMHNDFVLVGPKDDPARVRGAGSIEEAMRRIAASGGFVSRGDNSGTHATELALWKAAGIDPAGVPRREETGQGMGATLNIADQRRAYTLTDRATYLALRDRLSLAVVFEGAAPLLNIYHVYVVNPGKHRGVNAAQARAWAEFLVAPETQRVIGEFGKDRFGEPLFVPDAGKSVEDLGR</sequence>
<dbReference type="PANTHER" id="PTHR37945">
    <property type="entry name" value="EXTRACELLULAR TUNGSTATE BINDING PROTEIN"/>
    <property type="match status" value="1"/>
</dbReference>
<feature type="domain" description="PBP" evidence="1">
    <location>
        <begin position="55"/>
        <end position="274"/>
    </location>
</feature>
<evidence type="ECO:0000259" key="1">
    <source>
        <dbReference type="Pfam" id="PF12849"/>
    </source>
</evidence>
<dbReference type="PANTHER" id="PTHR37945:SF1">
    <property type="entry name" value="EXTRACELLULAR TUNGSTATE BINDING PROTEIN"/>
    <property type="match status" value="1"/>
</dbReference>
<name>A0ABX6C1K8_9CHLR</name>
<keyword evidence="3" id="KW-1185">Reference proteome</keyword>
<dbReference type="Gene3D" id="3.40.190.10">
    <property type="entry name" value="Periplasmic binding protein-like II"/>
    <property type="match status" value="2"/>
</dbReference>
<organism evidence="2 3">
    <name type="scientific">Tepidiforma bonchosmolovskayae</name>
    <dbReference type="NCBI Taxonomy" id="2601677"/>
    <lineage>
        <taxon>Bacteria</taxon>
        <taxon>Bacillati</taxon>
        <taxon>Chloroflexota</taxon>
        <taxon>Tepidiformia</taxon>
        <taxon>Tepidiformales</taxon>
        <taxon>Tepidiformaceae</taxon>
        <taxon>Tepidiforma</taxon>
    </lineage>
</organism>
<evidence type="ECO:0000313" key="2">
    <source>
        <dbReference type="EMBL" id="QFG03164.1"/>
    </source>
</evidence>
<accession>A0ABX6C1K8</accession>